<evidence type="ECO:0000313" key="1">
    <source>
        <dbReference type="EMBL" id="KAF3950574.1"/>
    </source>
</evidence>
<reference evidence="1" key="1">
    <citation type="submission" date="2020-03" db="EMBL/GenBank/DDBJ databases">
        <title>Castanea mollissima Vanexum genome sequencing.</title>
        <authorList>
            <person name="Staton M."/>
        </authorList>
    </citation>
    <scope>NUCLEOTIDE SEQUENCE</scope>
    <source>
        <tissue evidence="1">Leaf</tissue>
    </source>
</reference>
<name>A0A8J4QP20_9ROSI</name>
<protein>
    <submittedName>
        <fullName evidence="1">Uncharacterized protein</fullName>
    </submittedName>
</protein>
<accession>A0A8J4QP20</accession>
<sequence length="53" mass="6015">MKKKQRAEEALKMNMKAKSQSSSVFAYGYSLLFFFLVSFRISNAQTATTDPSE</sequence>
<comment type="caution">
    <text evidence="1">The sequence shown here is derived from an EMBL/GenBank/DDBJ whole genome shotgun (WGS) entry which is preliminary data.</text>
</comment>
<dbReference type="Proteomes" id="UP000737018">
    <property type="component" value="Unassembled WGS sequence"/>
</dbReference>
<proteinExistence type="predicted"/>
<dbReference type="EMBL" id="JRKL02005382">
    <property type="protein sequence ID" value="KAF3950574.1"/>
    <property type="molecule type" value="Genomic_DNA"/>
</dbReference>
<dbReference type="AlphaFoldDB" id="A0A8J4QP20"/>
<organism evidence="1 2">
    <name type="scientific">Castanea mollissima</name>
    <name type="common">Chinese chestnut</name>
    <dbReference type="NCBI Taxonomy" id="60419"/>
    <lineage>
        <taxon>Eukaryota</taxon>
        <taxon>Viridiplantae</taxon>
        <taxon>Streptophyta</taxon>
        <taxon>Embryophyta</taxon>
        <taxon>Tracheophyta</taxon>
        <taxon>Spermatophyta</taxon>
        <taxon>Magnoliopsida</taxon>
        <taxon>eudicotyledons</taxon>
        <taxon>Gunneridae</taxon>
        <taxon>Pentapetalae</taxon>
        <taxon>rosids</taxon>
        <taxon>fabids</taxon>
        <taxon>Fagales</taxon>
        <taxon>Fagaceae</taxon>
        <taxon>Castanea</taxon>
    </lineage>
</organism>
<keyword evidence="2" id="KW-1185">Reference proteome</keyword>
<gene>
    <name evidence="1" type="ORF">CMV_023693</name>
</gene>
<evidence type="ECO:0000313" key="2">
    <source>
        <dbReference type="Proteomes" id="UP000737018"/>
    </source>
</evidence>
<feature type="non-terminal residue" evidence="1">
    <location>
        <position position="1"/>
    </location>
</feature>